<name>W0LLD7_9GAMM</name>
<keyword evidence="3" id="KW-1185">Reference proteome</keyword>
<reference evidence="2 3" key="2">
    <citation type="submission" date="2015-03" db="EMBL/GenBank/DDBJ databases">
        <authorList>
            <person name="Chan K.-G."/>
        </authorList>
    </citation>
    <scope>NUCLEOTIDE SEQUENCE [LARGE SCALE GENOMIC DNA]</scope>
    <source>
        <strain evidence="2 3">RB-25</strain>
    </source>
</reference>
<dbReference type="OrthoDB" id="282744at2"/>
<dbReference type="SUPFAM" id="SSF55136">
    <property type="entry name" value="Probable bacterial effector-binding domain"/>
    <property type="match status" value="1"/>
</dbReference>
<dbReference type="Proteomes" id="UP000019030">
    <property type="component" value="Chromosome"/>
</dbReference>
<dbReference type="AlphaFoldDB" id="W0LLD7"/>
<accession>W0LLD7</accession>
<dbReference type="InterPro" id="IPR011256">
    <property type="entry name" value="Reg_factor_effector_dom_sf"/>
</dbReference>
<dbReference type="EMBL" id="CP007044">
    <property type="protein sequence ID" value="AHG22830.1"/>
    <property type="molecule type" value="Genomic_DNA"/>
</dbReference>
<dbReference type="eggNOG" id="ENOG5033ZEB">
    <property type="taxonomic scope" value="Bacteria"/>
</dbReference>
<dbReference type="Pfam" id="PF14526">
    <property type="entry name" value="Cass2"/>
    <property type="match status" value="1"/>
</dbReference>
<reference evidence="2 3" key="1">
    <citation type="submission" date="2014-01" db="EMBL/GenBank/DDBJ databases">
        <title>Isolation of Serratia multitudinisentens RB-25 from Ex-Landfill site.</title>
        <authorList>
            <person name="Robson E.H.J."/>
        </authorList>
    </citation>
    <scope>NUCLEOTIDE SEQUENCE [LARGE SCALE GENOMIC DNA]</scope>
    <source>
        <strain evidence="2 3">RB-25</strain>
    </source>
</reference>
<organism evidence="2 3">
    <name type="scientific">Chania multitudinisentens RB-25</name>
    <dbReference type="NCBI Taxonomy" id="1441930"/>
    <lineage>
        <taxon>Bacteria</taxon>
        <taxon>Pseudomonadati</taxon>
        <taxon>Pseudomonadota</taxon>
        <taxon>Gammaproteobacteria</taxon>
        <taxon>Enterobacterales</taxon>
        <taxon>Yersiniaceae</taxon>
        <taxon>Chania</taxon>
    </lineage>
</organism>
<feature type="domain" description="AraC effector-binding" evidence="1">
    <location>
        <begin position="4"/>
        <end position="154"/>
    </location>
</feature>
<dbReference type="HOGENOM" id="CLU_1676650_0_0_6"/>
<dbReference type="Gene3D" id="3.20.80.10">
    <property type="entry name" value="Regulatory factor, effector binding domain"/>
    <property type="match status" value="1"/>
</dbReference>
<dbReference type="KEGG" id="sfo:Z042_14805"/>
<protein>
    <recommendedName>
        <fullName evidence="1">AraC effector-binding domain-containing protein</fullName>
    </recommendedName>
</protein>
<proteinExistence type="predicted"/>
<evidence type="ECO:0000313" key="3">
    <source>
        <dbReference type="Proteomes" id="UP000019030"/>
    </source>
</evidence>
<dbReference type="RefSeq" id="WP_024914324.1">
    <property type="nucleotide sequence ID" value="NZ_CP007044.2"/>
</dbReference>
<evidence type="ECO:0000313" key="2">
    <source>
        <dbReference type="EMBL" id="AHG22830.1"/>
    </source>
</evidence>
<dbReference type="SMART" id="SM00871">
    <property type="entry name" value="AraC_E_bind"/>
    <property type="match status" value="1"/>
</dbReference>
<gene>
    <name evidence="2" type="ORF">Z042_14805</name>
</gene>
<dbReference type="STRING" id="1441930.Z042_14805"/>
<dbReference type="InterPro" id="IPR029441">
    <property type="entry name" value="Cass2"/>
</dbReference>
<dbReference type="InterPro" id="IPR010499">
    <property type="entry name" value="AraC_E-bd"/>
</dbReference>
<sequence length="157" mass="17947">MSQYQIAIIECPAKHLSGMKVRTTMHKAKQDCMTLWQNFAPRMGELLTDHSNWPPCYGVSVMLNAEDFDYWAVVETPASISVPAGMSNISLPPGQYAKCTVSELEKIDEGYTYLYEVWPNSQSEYTYDEQASCFELYPANWHPAQPFDIYMPLKKKA</sequence>
<evidence type="ECO:0000259" key="1">
    <source>
        <dbReference type="SMART" id="SM00871"/>
    </source>
</evidence>
<dbReference type="PATRIC" id="fig|1441930.4.peg.2923"/>